<evidence type="ECO:0000313" key="8">
    <source>
        <dbReference type="Proteomes" id="UP000053433"/>
    </source>
</evidence>
<dbReference type="PANTHER" id="PTHR34857">
    <property type="entry name" value="SLL0384 PROTEIN"/>
    <property type="match status" value="1"/>
</dbReference>
<feature type="transmembrane region" description="Helical" evidence="6">
    <location>
        <begin position="60"/>
        <end position="77"/>
    </location>
</feature>
<evidence type="ECO:0000256" key="4">
    <source>
        <dbReference type="ARBA" id="ARBA00022989"/>
    </source>
</evidence>
<dbReference type="AlphaFoldDB" id="A0A0W7TUY2"/>
<dbReference type="InterPro" id="IPR051611">
    <property type="entry name" value="ECF_transporter_component"/>
</dbReference>
<keyword evidence="5 6" id="KW-0472">Membrane</keyword>
<protein>
    <submittedName>
        <fullName evidence="7">Transporter</fullName>
    </submittedName>
</protein>
<evidence type="ECO:0000256" key="1">
    <source>
        <dbReference type="ARBA" id="ARBA00004141"/>
    </source>
</evidence>
<keyword evidence="2" id="KW-1003">Cell membrane</keyword>
<gene>
    <name evidence="7" type="ORF">ASJ35_02615</name>
</gene>
<proteinExistence type="predicted"/>
<comment type="subcellular location">
    <subcellularLocation>
        <location evidence="1">Membrane</location>
        <topology evidence="1">Multi-pass membrane protein</topology>
    </subcellularLocation>
</comment>
<dbReference type="Proteomes" id="UP000053433">
    <property type="component" value="Unassembled WGS sequence"/>
</dbReference>
<keyword evidence="3 6" id="KW-0812">Transmembrane</keyword>
<evidence type="ECO:0000256" key="2">
    <source>
        <dbReference type="ARBA" id="ARBA00022475"/>
    </source>
</evidence>
<name>A0A0W7TUY2_9FIRM</name>
<evidence type="ECO:0000256" key="5">
    <source>
        <dbReference type="ARBA" id="ARBA00023136"/>
    </source>
</evidence>
<dbReference type="CDD" id="cd16914">
    <property type="entry name" value="EcfT"/>
    <property type="match status" value="1"/>
</dbReference>
<dbReference type="InterPro" id="IPR003339">
    <property type="entry name" value="ABC/ECF_trnsptr_transmembrane"/>
</dbReference>
<comment type="caution">
    <text evidence="7">The sequence shown here is derived from an EMBL/GenBank/DDBJ whole genome shotgun (WGS) entry which is preliminary data.</text>
</comment>
<keyword evidence="4 6" id="KW-1133">Transmembrane helix</keyword>
<evidence type="ECO:0000256" key="6">
    <source>
        <dbReference type="SAM" id="Phobius"/>
    </source>
</evidence>
<accession>A0A0W7TUY2</accession>
<feature type="transmembrane region" description="Helical" evidence="6">
    <location>
        <begin position="219"/>
        <end position="240"/>
    </location>
</feature>
<feature type="transmembrane region" description="Helical" evidence="6">
    <location>
        <begin position="89"/>
        <end position="112"/>
    </location>
</feature>
<reference evidence="7 8" key="1">
    <citation type="submission" date="2015-10" db="EMBL/GenBank/DDBJ databases">
        <title>A novel member of the family Ruminococcaceae isolated from human faeces.</title>
        <authorList>
            <person name="Shkoporov A.N."/>
            <person name="Chaplin A.V."/>
            <person name="Motuzova O.V."/>
            <person name="Kafarskaia L.I."/>
            <person name="Efimov B.A."/>
        </authorList>
    </citation>
    <scope>NUCLEOTIDE SEQUENCE [LARGE SCALE GENOMIC DNA]</scope>
    <source>
        <strain evidence="7 8">668</strain>
    </source>
</reference>
<dbReference type="GO" id="GO:0005886">
    <property type="term" value="C:plasma membrane"/>
    <property type="evidence" value="ECO:0007669"/>
    <property type="project" value="UniProtKB-ARBA"/>
</dbReference>
<evidence type="ECO:0000313" key="7">
    <source>
        <dbReference type="EMBL" id="KUE77627.1"/>
    </source>
</evidence>
<dbReference type="Pfam" id="PF02361">
    <property type="entry name" value="CbiQ"/>
    <property type="match status" value="1"/>
</dbReference>
<dbReference type="PANTHER" id="PTHR34857:SF2">
    <property type="entry name" value="SLL0384 PROTEIN"/>
    <property type="match status" value="1"/>
</dbReference>
<dbReference type="EMBL" id="LMUA01000002">
    <property type="protein sequence ID" value="KUE77627.1"/>
    <property type="molecule type" value="Genomic_DNA"/>
</dbReference>
<organism evidence="7 8">
    <name type="scientific">Ruthenibacterium lactatiformans</name>
    <dbReference type="NCBI Taxonomy" id="1550024"/>
    <lineage>
        <taxon>Bacteria</taxon>
        <taxon>Bacillati</taxon>
        <taxon>Bacillota</taxon>
        <taxon>Clostridia</taxon>
        <taxon>Eubacteriales</taxon>
        <taxon>Oscillospiraceae</taxon>
        <taxon>Ruthenibacterium</taxon>
    </lineage>
</organism>
<evidence type="ECO:0000256" key="3">
    <source>
        <dbReference type="ARBA" id="ARBA00022692"/>
    </source>
</evidence>
<feature type="transmembrane region" description="Helical" evidence="6">
    <location>
        <begin position="33"/>
        <end position="53"/>
    </location>
</feature>
<sequence>MEQLQAVVENRTGFCLDPRTKLLLMAVVATAEFLYSHTAFMIAVAMIPFVLLLTNRQYKTATVFFCLFAAGLFVQAIQNSVQFPMIVNMLVVLLVGLVLRLFPAFVMGAYIIKSTTASECITALGRMHIGRQITIPLSVLFRFIPTMQEESAAIKDAMRMREVQFGTKKFWQNPAALIEYRFIPLMISVVKIGDDLSAAALTRGLDNPVRRTNITKVGFTGWDLLAVLIAGVALLSTYFFSPW</sequence>